<dbReference type="Proteomes" id="UP000464865">
    <property type="component" value="Chromosome M15-11"/>
</dbReference>
<protein>
    <submittedName>
        <fullName evidence="3">Uncharacterized protein</fullName>
    </submittedName>
</protein>
<keyword evidence="1" id="KW-0472">Membrane</keyword>
<keyword evidence="4" id="KW-1185">Reference proteome</keyword>
<dbReference type="EMBL" id="CP048632">
    <property type="protein sequence ID" value="QIB36949.1"/>
    <property type="molecule type" value="Genomic_DNA"/>
</dbReference>
<name>A0A7L5BKC7_9HYPH</name>
<dbReference type="RefSeq" id="WP_164056112.1">
    <property type="nucleotide sequence ID" value="NZ_CP048632.1"/>
</dbReference>
<evidence type="ECO:0000313" key="2">
    <source>
        <dbReference type="EMBL" id="QIB36949.1"/>
    </source>
</evidence>
<dbReference type="AlphaFoldDB" id="A0A7L5BKC7"/>
<dbReference type="KEGG" id="roy:G3A56_16135"/>
<proteinExistence type="predicted"/>
<keyword evidence="1" id="KW-1133">Transmembrane helix</keyword>
<reference evidence="3 4" key="1">
    <citation type="submission" date="2020-02" db="EMBL/GenBank/DDBJ databases">
        <title>Plant-Promoting Endophytic Bacterium Rhizobium oryzihabitans sp. nov., Isolated from the Root of Rice.</title>
        <authorList>
            <person name="zhao J."/>
            <person name="Zhang G."/>
        </authorList>
    </citation>
    <scope>NUCLEOTIDE SEQUENCE [LARGE SCALE GENOMIC DNA]</scope>
    <source>
        <strain evidence="3 4">M15</strain>
    </source>
</reference>
<dbReference type="KEGG" id="roy:G3A56_02195"/>
<gene>
    <name evidence="2" type="ORF">G3A56_02195</name>
    <name evidence="3" type="ORF">G3A56_16135</name>
</gene>
<keyword evidence="1" id="KW-0812">Transmembrane</keyword>
<evidence type="ECO:0000313" key="4">
    <source>
        <dbReference type="Proteomes" id="UP000464865"/>
    </source>
</evidence>
<sequence length="51" mass="5673">MNNATIILMIGVFYAVLLSPWWVGLIAGLIVGLASCILVDGIWWLMRKLAR</sequence>
<evidence type="ECO:0000256" key="1">
    <source>
        <dbReference type="SAM" id="Phobius"/>
    </source>
</evidence>
<accession>A0A7L5BKC7</accession>
<feature type="transmembrane region" description="Helical" evidence="1">
    <location>
        <begin position="20"/>
        <end position="45"/>
    </location>
</feature>
<evidence type="ECO:0000313" key="3">
    <source>
        <dbReference type="EMBL" id="QIB39340.1"/>
    </source>
</evidence>
<organism evidence="3 4">
    <name type="scientific">Rhizobium oryzihabitans</name>
    <dbReference type="NCBI Taxonomy" id="2267833"/>
    <lineage>
        <taxon>Bacteria</taxon>
        <taxon>Pseudomonadati</taxon>
        <taxon>Pseudomonadota</taxon>
        <taxon>Alphaproteobacteria</taxon>
        <taxon>Hyphomicrobiales</taxon>
        <taxon>Rhizobiaceae</taxon>
        <taxon>Rhizobium/Agrobacterium group</taxon>
        <taxon>Rhizobium</taxon>
    </lineage>
</organism>
<dbReference type="EMBL" id="CP048632">
    <property type="protein sequence ID" value="QIB39340.1"/>
    <property type="molecule type" value="Genomic_DNA"/>
</dbReference>